<feature type="region of interest" description="Disordered" evidence="1">
    <location>
        <begin position="142"/>
        <end position="175"/>
    </location>
</feature>
<dbReference type="PANTHER" id="PTHR12577:SF14">
    <property type="entry name" value="DACHSHUND HOMOLOG 1"/>
    <property type="match status" value="1"/>
</dbReference>
<comment type="caution">
    <text evidence="2">The sequence shown here is derived from an EMBL/GenBank/DDBJ whole genome shotgun (WGS) entry which is preliminary data.</text>
</comment>
<gene>
    <name evidence="2" type="ORF">ILYODFUR_002696</name>
</gene>
<feature type="non-terminal residue" evidence="2">
    <location>
        <position position="1"/>
    </location>
</feature>
<protein>
    <submittedName>
        <fullName evidence="2">Uncharacterized protein</fullName>
    </submittedName>
</protein>
<dbReference type="EMBL" id="JAHRIQ010092813">
    <property type="protein sequence ID" value="MEQ2250605.1"/>
    <property type="molecule type" value="Genomic_DNA"/>
</dbReference>
<name>A0ABV0UZM9_9TELE</name>
<evidence type="ECO:0000256" key="1">
    <source>
        <dbReference type="SAM" id="MobiDB-lite"/>
    </source>
</evidence>
<organism evidence="2 3">
    <name type="scientific">Ilyodon furcidens</name>
    <name type="common">goldbreast splitfin</name>
    <dbReference type="NCBI Taxonomy" id="33524"/>
    <lineage>
        <taxon>Eukaryota</taxon>
        <taxon>Metazoa</taxon>
        <taxon>Chordata</taxon>
        <taxon>Craniata</taxon>
        <taxon>Vertebrata</taxon>
        <taxon>Euteleostomi</taxon>
        <taxon>Actinopterygii</taxon>
        <taxon>Neopterygii</taxon>
        <taxon>Teleostei</taxon>
        <taxon>Neoteleostei</taxon>
        <taxon>Acanthomorphata</taxon>
        <taxon>Ovalentaria</taxon>
        <taxon>Atherinomorphae</taxon>
        <taxon>Cyprinodontiformes</taxon>
        <taxon>Goodeidae</taxon>
        <taxon>Ilyodon</taxon>
    </lineage>
</organism>
<reference evidence="2 3" key="1">
    <citation type="submission" date="2021-06" db="EMBL/GenBank/DDBJ databases">
        <authorList>
            <person name="Palmer J.M."/>
        </authorList>
    </citation>
    <scope>NUCLEOTIDE SEQUENCE [LARGE SCALE GENOMIC DNA]</scope>
    <source>
        <strain evidence="3">if_2019</strain>
        <tissue evidence="2">Muscle</tissue>
    </source>
</reference>
<accession>A0ABV0UZM9</accession>
<proteinExistence type="predicted"/>
<evidence type="ECO:0000313" key="3">
    <source>
        <dbReference type="Proteomes" id="UP001482620"/>
    </source>
</evidence>
<dbReference type="InterPro" id="IPR052417">
    <property type="entry name" value="Dachshund_domain"/>
</dbReference>
<feature type="region of interest" description="Disordered" evidence="1">
    <location>
        <begin position="14"/>
        <end position="37"/>
    </location>
</feature>
<sequence length="175" mass="18314">PPRLSSRTFLSSVCRCSSRPGRPPKRTQSVTSPENPHIMPHSVPGLMSPGMMPPTGNLVFLGGQIGCVAINCGSSHKLESIRELHCGTPPERHLICGGNLSHKQPRGLTAAAAAAANAAIAEAMKVKKIKLEAMSGYHGNANHHGADGENGDLSSGVGEDALYTHAPSQTHLHSH</sequence>
<dbReference type="Proteomes" id="UP001482620">
    <property type="component" value="Unassembled WGS sequence"/>
</dbReference>
<feature type="compositionally biased region" description="Polar residues" evidence="1">
    <location>
        <begin position="166"/>
        <end position="175"/>
    </location>
</feature>
<evidence type="ECO:0000313" key="2">
    <source>
        <dbReference type="EMBL" id="MEQ2250605.1"/>
    </source>
</evidence>
<keyword evidence="3" id="KW-1185">Reference proteome</keyword>
<dbReference type="PANTHER" id="PTHR12577">
    <property type="entry name" value="DACHSHUND"/>
    <property type="match status" value="1"/>
</dbReference>